<reference evidence="1" key="1">
    <citation type="journal article" date="2023" name="G3 (Bethesda)">
        <title>A reference genome for the long-term kleptoplast-retaining sea slug Elysia crispata morphotype clarki.</title>
        <authorList>
            <person name="Eastman K.E."/>
            <person name="Pendleton A.L."/>
            <person name="Shaikh M.A."/>
            <person name="Suttiyut T."/>
            <person name="Ogas R."/>
            <person name="Tomko P."/>
            <person name="Gavelis G."/>
            <person name="Widhalm J.R."/>
            <person name="Wisecaver J.H."/>
        </authorList>
    </citation>
    <scope>NUCLEOTIDE SEQUENCE</scope>
    <source>
        <strain evidence="1">ECLA1</strain>
    </source>
</reference>
<dbReference type="EMBL" id="JAWDGP010006989">
    <property type="protein sequence ID" value="KAK3731687.1"/>
    <property type="molecule type" value="Genomic_DNA"/>
</dbReference>
<evidence type="ECO:0000313" key="2">
    <source>
        <dbReference type="Proteomes" id="UP001283361"/>
    </source>
</evidence>
<comment type="caution">
    <text evidence="1">The sequence shown here is derived from an EMBL/GenBank/DDBJ whole genome shotgun (WGS) entry which is preliminary data.</text>
</comment>
<name>A0AAE0Y3B9_9GAST</name>
<dbReference type="Proteomes" id="UP001283361">
    <property type="component" value="Unassembled WGS sequence"/>
</dbReference>
<gene>
    <name evidence="1" type="ORF">RRG08_035357</name>
</gene>
<protein>
    <submittedName>
        <fullName evidence="1">Uncharacterized protein</fullName>
    </submittedName>
</protein>
<keyword evidence="2" id="KW-1185">Reference proteome</keyword>
<accession>A0AAE0Y3B9</accession>
<dbReference type="AlphaFoldDB" id="A0AAE0Y3B9"/>
<sequence>MRGGECPRYKQLKGNSSVTTLPEIATLDVGRRRAHLHRKASLTSRDQYLPTSVIVRPSSLCLQCRVSHCVPDRHHRPPAQNCSPCTTSLYYSFANSATLEFPRVLLQSVNRGPQLAQILPSFGRLSTGKPISSTLPKESDT</sequence>
<organism evidence="1 2">
    <name type="scientific">Elysia crispata</name>
    <name type="common">lettuce slug</name>
    <dbReference type="NCBI Taxonomy" id="231223"/>
    <lineage>
        <taxon>Eukaryota</taxon>
        <taxon>Metazoa</taxon>
        <taxon>Spiralia</taxon>
        <taxon>Lophotrochozoa</taxon>
        <taxon>Mollusca</taxon>
        <taxon>Gastropoda</taxon>
        <taxon>Heterobranchia</taxon>
        <taxon>Euthyneura</taxon>
        <taxon>Panpulmonata</taxon>
        <taxon>Sacoglossa</taxon>
        <taxon>Placobranchoidea</taxon>
        <taxon>Plakobranchidae</taxon>
        <taxon>Elysia</taxon>
    </lineage>
</organism>
<evidence type="ECO:0000313" key="1">
    <source>
        <dbReference type="EMBL" id="KAK3731687.1"/>
    </source>
</evidence>
<proteinExistence type="predicted"/>